<dbReference type="PANTHER" id="PTHR19328:SF13">
    <property type="entry name" value="HIPL1 PROTEIN"/>
    <property type="match status" value="1"/>
</dbReference>
<name>A0A1F5GBB8_9BACT</name>
<dbReference type="InterPro" id="IPR012938">
    <property type="entry name" value="Glc/Sorbosone_DH"/>
</dbReference>
<proteinExistence type="predicted"/>
<feature type="domain" description="Glucose/Sorbosone dehydrogenase" evidence="1">
    <location>
        <begin position="66"/>
        <end position="362"/>
    </location>
</feature>
<dbReference type="EMBL" id="MFBD01000010">
    <property type="protein sequence ID" value="OGD89171.1"/>
    <property type="molecule type" value="Genomic_DNA"/>
</dbReference>
<evidence type="ECO:0000259" key="1">
    <source>
        <dbReference type="Pfam" id="PF07995"/>
    </source>
</evidence>
<dbReference type="InterPro" id="IPR011042">
    <property type="entry name" value="6-blade_b-propeller_TolB-like"/>
</dbReference>
<reference evidence="2 3" key="1">
    <citation type="journal article" date="2016" name="Nat. Commun.">
        <title>Thousands of microbial genomes shed light on interconnected biogeochemical processes in an aquifer system.</title>
        <authorList>
            <person name="Anantharaman K."/>
            <person name="Brown C.T."/>
            <person name="Hug L.A."/>
            <person name="Sharon I."/>
            <person name="Castelle C.J."/>
            <person name="Probst A.J."/>
            <person name="Thomas B.C."/>
            <person name="Singh A."/>
            <person name="Wilkins M.J."/>
            <person name="Karaoz U."/>
            <person name="Brodie E.L."/>
            <person name="Williams K.H."/>
            <person name="Hubbard S.S."/>
            <person name="Banfield J.F."/>
        </authorList>
    </citation>
    <scope>NUCLEOTIDE SEQUENCE [LARGE SCALE GENOMIC DNA]</scope>
</reference>
<dbReference type="SUPFAM" id="SSF50952">
    <property type="entry name" value="Soluble quinoprotein glucose dehydrogenase"/>
    <property type="match status" value="1"/>
</dbReference>
<dbReference type="STRING" id="1797714.A3D04_03555"/>
<evidence type="ECO:0000313" key="2">
    <source>
        <dbReference type="EMBL" id="OGD89171.1"/>
    </source>
</evidence>
<dbReference type="Proteomes" id="UP000177369">
    <property type="component" value="Unassembled WGS sequence"/>
</dbReference>
<dbReference type="Gene3D" id="2.120.10.30">
    <property type="entry name" value="TolB, C-terminal domain"/>
    <property type="match status" value="1"/>
</dbReference>
<protein>
    <submittedName>
        <fullName evidence="2">Glucose sorbosone dehydrogenase</fullName>
    </submittedName>
</protein>
<dbReference type="Pfam" id="PF07995">
    <property type="entry name" value="GSDH"/>
    <property type="match status" value="1"/>
</dbReference>
<gene>
    <name evidence="2" type="ORF">A3D04_03555</name>
</gene>
<sequence>MPRKFIIFIFVVSALAFAYTLLPFSNPLSILQREKNIPQVDTGVLNQSQETNPENIPLLSTVASNLEIPWALAFLPNGSLMFTERKGNVWLIDTDGNLSNKPVAQINVKTIGESGLHGIAIHPNFNQNQFIYLYYTYEGEGDETRNRVSRFTLENNRLTDETFIVNGIPGAIFHDGGRIKFGPDGFLYIATGDAREPSLSQNTNSLAGKILRVTDNGSPVPDNPFSNLVYSYGHRNPQGLTWDSQGRLWENEHGQSATDELNLIEAGANYGWPTIRGDETQQGLKSPIIHSGSDTWAPSGNAYLNGSIFFVGLRGQALYEAKIENGEATLVEHLKGQLGRMREVVVGPDNMLYITTSNRDGRGIPTSEDDRLIRVNPSKF</sequence>
<dbReference type="AlphaFoldDB" id="A0A1F5GBB8"/>
<evidence type="ECO:0000313" key="3">
    <source>
        <dbReference type="Proteomes" id="UP000177369"/>
    </source>
</evidence>
<dbReference type="InterPro" id="IPR011041">
    <property type="entry name" value="Quinoprot_gluc/sorb_DH_b-prop"/>
</dbReference>
<accession>A0A1F5GBB8</accession>
<comment type="caution">
    <text evidence="2">The sequence shown here is derived from an EMBL/GenBank/DDBJ whole genome shotgun (WGS) entry which is preliminary data.</text>
</comment>
<dbReference type="PANTHER" id="PTHR19328">
    <property type="entry name" value="HEDGEHOG-INTERACTING PROTEIN"/>
    <property type="match status" value="1"/>
</dbReference>
<organism evidence="2 3">
    <name type="scientific">Candidatus Curtissbacteria bacterium RIFCSPHIGHO2_02_FULL_40_16b</name>
    <dbReference type="NCBI Taxonomy" id="1797714"/>
    <lineage>
        <taxon>Bacteria</taxon>
        <taxon>Candidatus Curtissiibacteriota</taxon>
    </lineage>
</organism>